<dbReference type="CDD" id="cd02859">
    <property type="entry name" value="E_set_AMPKbeta_like_N"/>
    <property type="match status" value="1"/>
</dbReference>
<dbReference type="PANTHER" id="PTHR47434">
    <property type="entry name" value="PROTEIN PTST HOMOLOG 3, CHLOROPLASTIC"/>
    <property type="match status" value="1"/>
</dbReference>
<keyword evidence="1" id="KW-0175">Coiled coil</keyword>
<feature type="domain" description="AMP-activated protein kinase glycogen-binding" evidence="2">
    <location>
        <begin position="569"/>
        <end position="643"/>
    </location>
</feature>
<evidence type="ECO:0000259" key="2">
    <source>
        <dbReference type="Pfam" id="PF16561"/>
    </source>
</evidence>
<feature type="coiled-coil region" evidence="1">
    <location>
        <begin position="503"/>
        <end position="537"/>
    </location>
</feature>
<dbReference type="Pfam" id="PF16561">
    <property type="entry name" value="AMPK1_CBM"/>
    <property type="match status" value="1"/>
</dbReference>
<reference evidence="3 4" key="1">
    <citation type="submission" date="2024-03" db="EMBL/GenBank/DDBJ databases">
        <authorList>
            <person name="Gkanogiannis A."/>
            <person name="Becerra Lopez-Lavalle L."/>
        </authorList>
    </citation>
    <scope>NUCLEOTIDE SEQUENCE [LARGE SCALE GENOMIC DNA]</scope>
</reference>
<name>A0ABP0YHY4_9ROSI</name>
<dbReference type="InterPro" id="IPR014756">
    <property type="entry name" value="Ig_E-set"/>
</dbReference>
<keyword evidence="4" id="KW-1185">Reference proteome</keyword>
<sequence length="682" mass="76290">MATLSHFPSLLSLSSRNLSFLDQLQTQNQHPKFHCFGHHHHRHPRRESSVCTCSIRNSRASKRTKSNEELCNDIREFIRSVGLPEDHIPSTKELSQHGRTDLANIVRRRGYKLIRELLVTNSTNKVESDCDLGNIALTGQDGEANDVVEDLSSPNKVLVLENLSHSSNNHHTFSFDDCISAPTTTGNSSVEEELSNDLIFHDEYNESHRENNENIETVEDDTSMKTEVTASEDCLTSANIDLGIMCNDYNGEITESSKNLSVENPENSLECQSEVTDNMVDESPWSSEVLPGENYMINSTVDEYLDMHDHVDKPLLLITGSSSKEEDLFYSNEQVEKEDNDVDDVSLSAGMTIIDDQSSGLNIGKALEPEESSYKLIKYSEELSLAEKVARFIQNGDLDIIDDNFESTLSESGAEKGNGSFTAVNAEESEINFHVEAFSEDTTASRGSVMASNGSASEFEDHMSTTTVGQTIRDDPPSTEALNGQIDKVLGAEIKISENQVEIDRLKFLLHQKELELSQLKEQIERDKLALSALQSKAAAEISKAQKLILEKDTELVAAEESLSGLEEVHIHYGGEGEIVEVAGSFNGWHSRIKMDPQPLSNPVDSFDSKKPRLWSTVLWLYPGVYEIKFVVDGHWKIDPHRDNCRLSYIDKNKLPRSCARSTGMSSESYQLTHGRHEPYFF</sequence>
<proteinExistence type="predicted"/>
<evidence type="ECO:0000313" key="4">
    <source>
        <dbReference type="Proteomes" id="UP001642487"/>
    </source>
</evidence>
<organism evidence="3 4">
    <name type="scientific">Citrullus colocynthis</name>
    <name type="common">colocynth</name>
    <dbReference type="NCBI Taxonomy" id="252529"/>
    <lineage>
        <taxon>Eukaryota</taxon>
        <taxon>Viridiplantae</taxon>
        <taxon>Streptophyta</taxon>
        <taxon>Embryophyta</taxon>
        <taxon>Tracheophyta</taxon>
        <taxon>Spermatophyta</taxon>
        <taxon>Magnoliopsida</taxon>
        <taxon>eudicotyledons</taxon>
        <taxon>Gunneridae</taxon>
        <taxon>Pentapetalae</taxon>
        <taxon>rosids</taxon>
        <taxon>fabids</taxon>
        <taxon>Cucurbitales</taxon>
        <taxon>Cucurbitaceae</taxon>
        <taxon>Benincaseae</taxon>
        <taxon>Citrullus</taxon>
    </lineage>
</organism>
<dbReference type="InterPro" id="IPR032640">
    <property type="entry name" value="AMPK1_CBM"/>
</dbReference>
<dbReference type="PANTHER" id="PTHR47434:SF2">
    <property type="entry name" value="PROTEIN PTST HOMOLOG 3, CHLOROPLASTIC"/>
    <property type="match status" value="1"/>
</dbReference>
<dbReference type="Proteomes" id="UP001642487">
    <property type="component" value="Chromosome 4"/>
</dbReference>
<dbReference type="Gene3D" id="2.60.40.10">
    <property type="entry name" value="Immunoglobulins"/>
    <property type="match status" value="1"/>
</dbReference>
<dbReference type="InterPro" id="IPR013783">
    <property type="entry name" value="Ig-like_fold"/>
</dbReference>
<dbReference type="EMBL" id="OZ021738">
    <property type="protein sequence ID" value="CAK9320100.1"/>
    <property type="molecule type" value="Genomic_DNA"/>
</dbReference>
<evidence type="ECO:0000256" key="1">
    <source>
        <dbReference type="SAM" id="Coils"/>
    </source>
</evidence>
<evidence type="ECO:0000313" key="3">
    <source>
        <dbReference type="EMBL" id="CAK9320100.1"/>
    </source>
</evidence>
<protein>
    <recommendedName>
        <fullName evidence="2">AMP-activated protein kinase glycogen-binding domain-containing protein</fullName>
    </recommendedName>
</protein>
<dbReference type="SUPFAM" id="SSF81296">
    <property type="entry name" value="E set domains"/>
    <property type="match status" value="1"/>
</dbReference>
<accession>A0ABP0YHY4</accession>
<gene>
    <name evidence="3" type="ORF">CITCOLO1_LOCUS12141</name>
</gene>